<dbReference type="EMBL" id="CAJNOQ010003722">
    <property type="protein sequence ID" value="CAF1026727.1"/>
    <property type="molecule type" value="Genomic_DNA"/>
</dbReference>
<keyword evidence="6" id="KW-1185">Reference proteome</keyword>
<feature type="region of interest" description="Disordered" evidence="1">
    <location>
        <begin position="1"/>
        <end position="22"/>
    </location>
</feature>
<evidence type="ECO:0000256" key="1">
    <source>
        <dbReference type="SAM" id="MobiDB-lite"/>
    </source>
</evidence>
<dbReference type="EMBL" id="CAJOBC010003722">
    <property type="protein sequence ID" value="CAF3797816.1"/>
    <property type="molecule type" value="Genomic_DNA"/>
</dbReference>
<dbReference type="Proteomes" id="UP000682733">
    <property type="component" value="Unassembled WGS sequence"/>
</dbReference>
<dbReference type="EMBL" id="CAJNOK010009301">
    <property type="protein sequence ID" value="CAF1086145.1"/>
    <property type="molecule type" value="Genomic_DNA"/>
</dbReference>
<evidence type="ECO:0000313" key="2">
    <source>
        <dbReference type="EMBL" id="CAF1026727.1"/>
    </source>
</evidence>
<protein>
    <submittedName>
        <fullName evidence="2">Uncharacterized protein</fullName>
    </submittedName>
</protein>
<dbReference type="Proteomes" id="UP000663829">
    <property type="component" value="Unassembled WGS sequence"/>
</dbReference>
<dbReference type="Proteomes" id="UP000677228">
    <property type="component" value="Unassembled WGS sequence"/>
</dbReference>
<evidence type="ECO:0000313" key="6">
    <source>
        <dbReference type="Proteomes" id="UP000663829"/>
    </source>
</evidence>
<sequence length="105" mass="12873">MHPVELEHVISTGGQKRRKKYNKKNAYRRNQRLERNTLLYPDLKRIATQHEQQITVEQQEDEDLDYVVVYDDHQSSNDNNNHQMEDEVRGQRQEEENDYYELYNY</sequence>
<accession>A0A814IV75</accession>
<feature type="compositionally biased region" description="Basic and acidic residues" evidence="1">
    <location>
        <begin position="83"/>
        <end position="94"/>
    </location>
</feature>
<organism evidence="2 6">
    <name type="scientific">Didymodactylos carnosus</name>
    <dbReference type="NCBI Taxonomy" id="1234261"/>
    <lineage>
        <taxon>Eukaryota</taxon>
        <taxon>Metazoa</taxon>
        <taxon>Spiralia</taxon>
        <taxon>Gnathifera</taxon>
        <taxon>Rotifera</taxon>
        <taxon>Eurotatoria</taxon>
        <taxon>Bdelloidea</taxon>
        <taxon>Philodinida</taxon>
        <taxon>Philodinidae</taxon>
        <taxon>Didymodactylos</taxon>
    </lineage>
</organism>
<evidence type="ECO:0000313" key="3">
    <source>
        <dbReference type="EMBL" id="CAF1086145.1"/>
    </source>
</evidence>
<comment type="caution">
    <text evidence="2">The sequence shown here is derived from an EMBL/GenBank/DDBJ whole genome shotgun (WGS) entry which is preliminary data.</text>
</comment>
<dbReference type="EMBL" id="CAJOBA010009316">
    <property type="protein sequence ID" value="CAF3848539.1"/>
    <property type="molecule type" value="Genomic_DNA"/>
</dbReference>
<reference evidence="2" key="1">
    <citation type="submission" date="2021-02" db="EMBL/GenBank/DDBJ databases">
        <authorList>
            <person name="Nowell W R."/>
        </authorList>
    </citation>
    <scope>NUCLEOTIDE SEQUENCE</scope>
</reference>
<dbReference type="AlphaFoldDB" id="A0A814IV75"/>
<gene>
    <name evidence="2" type="ORF">GPM918_LOCUS15067</name>
    <name evidence="3" type="ORF">OVA965_LOCUS18608</name>
    <name evidence="4" type="ORF">SRO942_LOCUS15067</name>
    <name evidence="5" type="ORF">TMI583_LOCUS18617</name>
</gene>
<evidence type="ECO:0000313" key="5">
    <source>
        <dbReference type="EMBL" id="CAF3848539.1"/>
    </source>
</evidence>
<name>A0A814IV75_9BILA</name>
<evidence type="ECO:0000313" key="4">
    <source>
        <dbReference type="EMBL" id="CAF3797816.1"/>
    </source>
</evidence>
<proteinExistence type="predicted"/>
<dbReference type="Proteomes" id="UP000681722">
    <property type="component" value="Unassembled WGS sequence"/>
</dbReference>
<feature type="region of interest" description="Disordered" evidence="1">
    <location>
        <begin position="73"/>
        <end position="105"/>
    </location>
</feature>